<name>A0A923KQR9_9BURK</name>
<dbReference type="SMART" id="SM00850">
    <property type="entry name" value="LytTR"/>
    <property type="match status" value="1"/>
</dbReference>
<dbReference type="Pfam" id="PF04397">
    <property type="entry name" value="LytTR"/>
    <property type="match status" value="1"/>
</dbReference>
<dbReference type="Gene3D" id="2.40.50.1020">
    <property type="entry name" value="LytTr DNA-binding domain"/>
    <property type="match status" value="1"/>
</dbReference>
<organism evidence="4 5">
    <name type="scientific">Undibacterium jejuense</name>
    <dbReference type="NCBI Taxonomy" id="1344949"/>
    <lineage>
        <taxon>Bacteria</taxon>
        <taxon>Pseudomonadati</taxon>
        <taxon>Pseudomonadota</taxon>
        <taxon>Betaproteobacteria</taxon>
        <taxon>Burkholderiales</taxon>
        <taxon>Oxalobacteraceae</taxon>
        <taxon>Undibacterium</taxon>
    </lineage>
</organism>
<evidence type="ECO:0000313" key="4">
    <source>
        <dbReference type="EMBL" id="MBC3863171.1"/>
    </source>
</evidence>
<dbReference type="PANTHER" id="PTHR37299">
    <property type="entry name" value="TRANSCRIPTIONAL REGULATOR-RELATED"/>
    <property type="match status" value="1"/>
</dbReference>
<dbReference type="GO" id="GO:0000156">
    <property type="term" value="F:phosphorelay response regulator activity"/>
    <property type="evidence" value="ECO:0007669"/>
    <property type="project" value="InterPro"/>
</dbReference>
<feature type="modified residue" description="4-aspartylphosphate" evidence="1">
    <location>
        <position position="65"/>
    </location>
</feature>
<evidence type="ECO:0000256" key="1">
    <source>
        <dbReference type="PROSITE-ProRule" id="PRU00169"/>
    </source>
</evidence>
<keyword evidence="5" id="KW-1185">Reference proteome</keyword>
<feature type="domain" description="HTH LytTR-type" evidence="3">
    <location>
        <begin position="165"/>
        <end position="267"/>
    </location>
</feature>
<accession>A0A923KQR9</accession>
<dbReference type="PROSITE" id="PS50930">
    <property type="entry name" value="HTH_LYTTR"/>
    <property type="match status" value="1"/>
</dbReference>
<protein>
    <submittedName>
        <fullName evidence="4">Response regulator transcription factor</fullName>
    </submittedName>
</protein>
<evidence type="ECO:0000259" key="3">
    <source>
        <dbReference type="PROSITE" id="PS50930"/>
    </source>
</evidence>
<gene>
    <name evidence="4" type="ORF">H8K32_13755</name>
</gene>
<dbReference type="EMBL" id="JACOFV010000012">
    <property type="protein sequence ID" value="MBC3863171.1"/>
    <property type="molecule type" value="Genomic_DNA"/>
</dbReference>
<dbReference type="InterPro" id="IPR011006">
    <property type="entry name" value="CheY-like_superfamily"/>
</dbReference>
<proteinExistence type="predicted"/>
<dbReference type="Proteomes" id="UP000634011">
    <property type="component" value="Unassembled WGS sequence"/>
</dbReference>
<dbReference type="PROSITE" id="PS50110">
    <property type="entry name" value="RESPONSE_REGULATORY"/>
    <property type="match status" value="1"/>
</dbReference>
<dbReference type="InterPro" id="IPR007492">
    <property type="entry name" value="LytTR_DNA-bd_dom"/>
</dbReference>
<evidence type="ECO:0000313" key="5">
    <source>
        <dbReference type="Proteomes" id="UP000634011"/>
    </source>
</evidence>
<dbReference type="SMART" id="SM00448">
    <property type="entry name" value="REC"/>
    <property type="match status" value="1"/>
</dbReference>
<dbReference type="InterPro" id="IPR046947">
    <property type="entry name" value="LytR-like"/>
</dbReference>
<dbReference type="Gene3D" id="3.40.50.2300">
    <property type="match status" value="1"/>
</dbReference>
<evidence type="ECO:0000259" key="2">
    <source>
        <dbReference type="PROSITE" id="PS50110"/>
    </source>
</evidence>
<dbReference type="InterPro" id="IPR001789">
    <property type="entry name" value="Sig_transdc_resp-reg_receiver"/>
</dbReference>
<dbReference type="SUPFAM" id="SSF52172">
    <property type="entry name" value="CheY-like"/>
    <property type="match status" value="1"/>
</dbReference>
<feature type="domain" description="Response regulatory" evidence="2">
    <location>
        <begin position="14"/>
        <end position="128"/>
    </location>
</feature>
<dbReference type="Pfam" id="PF00072">
    <property type="entry name" value="Response_reg"/>
    <property type="match status" value="1"/>
</dbReference>
<dbReference type="GO" id="GO:0003677">
    <property type="term" value="F:DNA binding"/>
    <property type="evidence" value="ECO:0007669"/>
    <property type="project" value="InterPro"/>
</dbReference>
<dbReference type="PANTHER" id="PTHR37299:SF1">
    <property type="entry name" value="STAGE 0 SPORULATION PROTEIN A HOMOLOG"/>
    <property type="match status" value="1"/>
</dbReference>
<reference evidence="4" key="1">
    <citation type="submission" date="2020-08" db="EMBL/GenBank/DDBJ databases">
        <title>Novel species isolated from subtropical streams in China.</title>
        <authorList>
            <person name="Lu H."/>
        </authorList>
    </citation>
    <scope>NUCLEOTIDE SEQUENCE</scope>
    <source>
        <strain evidence="4">KACC 12607</strain>
    </source>
</reference>
<comment type="caution">
    <text evidence="4">The sequence shown here is derived from an EMBL/GenBank/DDBJ whole genome shotgun (WGS) entry which is preliminary data.</text>
</comment>
<dbReference type="AlphaFoldDB" id="A0A923KQR9"/>
<dbReference type="RefSeq" id="WP_186913112.1">
    <property type="nucleotide sequence ID" value="NZ_JACOFV010000012.1"/>
</dbReference>
<sequence length="267" mass="30758">MNTNATLTEREINRAIIVDDEESGRIMLRYFLSAKKNWTIVGEFFDVATARSFLDTQKVDIIFLDIQMPKENGIEFARSLSNSEQPPLIIFVTAYNTHAIEAFEVHALDYLLKPINPRRFTQTLQRASEMLNDKRGYANALRDYFDREQVPTLTDNNSNCYLKKIVARSVGLMESISIDDIDWIASAGNYVELHLNQRIVLHRIALSILEKHLDPQVFIRVHRSFIVRIDQLKSIEVVGDGSYSIKLICGAQIPVSERYVEKARKFF</sequence>
<keyword evidence="1" id="KW-0597">Phosphoprotein</keyword>